<keyword evidence="4" id="KW-0408">Iron</keyword>
<sequence>MENLMNETIGQVVAENFRTAAVFYNHGIDFCCRGNRVINDVCEKKNIDPTKLEAELREALDTAGRGVDDPRTWTLAKLIDHIVPTHHRYVEQKSPILLQFLAKLCKVHGEAHPELFEIHEHFQYTAGDLAAHMKKEELMLFPQIKKMENAQKTGTTWTPPGFGTVKNPIAMMMQEHEDEGDRFVKISELSNNYTPPADACNTYRITYAMLDEFEKDLHRHIHLENNILFPRAIELESAVV</sequence>
<reference evidence="6 7" key="1">
    <citation type="journal article" date="2012" name="J. Bacteriol.">
        <title>Genome Sequence of Galbibacter marinum Type Strain ck-I2-15.</title>
        <authorList>
            <person name="Lai Q."/>
            <person name="Li C."/>
            <person name="Shao Z."/>
        </authorList>
    </citation>
    <scope>NUCLEOTIDE SEQUENCE [LARGE SCALE GENOMIC DNA]</scope>
    <source>
        <strain evidence="7">ck-I2-15</strain>
    </source>
</reference>
<evidence type="ECO:0000256" key="4">
    <source>
        <dbReference type="ARBA" id="ARBA00023004"/>
    </source>
</evidence>
<dbReference type="RefSeq" id="WP_008991074.1">
    <property type="nucleotide sequence ID" value="NZ_AMSG01000005.1"/>
</dbReference>
<dbReference type="STRING" id="555500.I215_06012"/>
<proteinExistence type="predicted"/>
<dbReference type="PANTHER" id="PTHR36438">
    <property type="entry name" value="IRON-SULFUR CLUSTER REPAIR PROTEIN YTFE"/>
    <property type="match status" value="1"/>
</dbReference>
<dbReference type="PATRIC" id="fig|555500.3.peg.1246"/>
<keyword evidence="2" id="KW-0963">Cytoplasm</keyword>
<dbReference type="GO" id="GO:0005737">
    <property type="term" value="C:cytoplasm"/>
    <property type="evidence" value="ECO:0007669"/>
    <property type="project" value="UniProtKB-SubCell"/>
</dbReference>
<dbReference type="InterPro" id="IPR019903">
    <property type="entry name" value="RIC_family"/>
</dbReference>
<organism evidence="6 7">
    <name type="scientific">Galbibacter marinus</name>
    <dbReference type="NCBI Taxonomy" id="555500"/>
    <lineage>
        <taxon>Bacteria</taxon>
        <taxon>Pseudomonadati</taxon>
        <taxon>Bacteroidota</taxon>
        <taxon>Flavobacteriia</taxon>
        <taxon>Flavobacteriales</taxon>
        <taxon>Flavobacteriaceae</taxon>
        <taxon>Galbibacter</taxon>
    </lineage>
</organism>
<evidence type="ECO:0000256" key="3">
    <source>
        <dbReference type="ARBA" id="ARBA00022723"/>
    </source>
</evidence>
<keyword evidence="7" id="KW-1185">Reference proteome</keyword>
<gene>
    <name evidence="6" type="ORF">I215_06012</name>
</gene>
<dbReference type="Gene3D" id="1.20.120.520">
    <property type="entry name" value="nmb1532 protein domain like"/>
    <property type="match status" value="1"/>
</dbReference>
<name>K2Q4N7_9FLAO</name>
<dbReference type="Pfam" id="PF04405">
    <property type="entry name" value="ScdA_N"/>
    <property type="match status" value="1"/>
</dbReference>
<dbReference type="GO" id="GO:0046872">
    <property type="term" value="F:metal ion binding"/>
    <property type="evidence" value="ECO:0007669"/>
    <property type="project" value="UniProtKB-KW"/>
</dbReference>
<accession>K2Q4N7</accession>
<comment type="subcellular location">
    <subcellularLocation>
        <location evidence="1">Cytoplasm</location>
    </subcellularLocation>
</comment>
<dbReference type="NCBIfam" id="TIGR03652">
    <property type="entry name" value="FeS_repair_RIC"/>
    <property type="match status" value="1"/>
</dbReference>
<protein>
    <submittedName>
        <fullName evidence="6">Nitric oxide-dependent regulator</fullName>
    </submittedName>
</protein>
<keyword evidence="3" id="KW-0479">Metal-binding</keyword>
<comment type="caution">
    <text evidence="6">The sequence shown here is derived from an EMBL/GenBank/DDBJ whole genome shotgun (WGS) entry which is preliminary data.</text>
</comment>
<evidence type="ECO:0000256" key="1">
    <source>
        <dbReference type="ARBA" id="ARBA00004496"/>
    </source>
</evidence>
<dbReference type="EMBL" id="AMSG01000005">
    <property type="protein sequence ID" value="EKF55766.1"/>
    <property type="molecule type" value="Genomic_DNA"/>
</dbReference>
<dbReference type="Proteomes" id="UP000007364">
    <property type="component" value="Unassembled WGS sequence"/>
</dbReference>
<dbReference type="OrthoDB" id="9797132at2"/>
<evidence type="ECO:0000256" key="2">
    <source>
        <dbReference type="ARBA" id="ARBA00022490"/>
    </source>
</evidence>
<dbReference type="AlphaFoldDB" id="K2Q4N7"/>
<evidence type="ECO:0000313" key="6">
    <source>
        <dbReference type="EMBL" id="EKF55766.1"/>
    </source>
</evidence>
<dbReference type="PANTHER" id="PTHR36438:SF1">
    <property type="entry name" value="IRON-SULFUR CLUSTER REPAIR PROTEIN YTFE"/>
    <property type="match status" value="1"/>
</dbReference>
<feature type="domain" description="Hemerythrin-like" evidence="5">
    <location>
        <begin position="80"/>
        <end position="232"/>
    </location>
</feature>
<dbReference type="Pfam" id="PF01814">
    <property type="entry name" value="Hemerythrin"/>
    <property type="match status" value="1"/>
</dbReference>
<evidence type="ECO:0000259" key="5">
    <source>
        <dbReference type="Pfam" id="PF01814"/>
    </source>
</evidence>
<dbReference type="InterPro" id="IPR012312">
    <property type="entry name" value="Hemerythrin-like"/>
</dbReference>
<dbReference type="eggNOG" id="COG2846">
    <property type="taxonomic scope" value="Bacteria"/>
</dbReference>
<evidence type="ECO:0000313" key="7">
    <source>
        <dbReference type="Proteomes" id="UP000007364"/>
    </source>
</evidence>